<sequence length="216" mass="22981">MAYYFVIVSPRDSPLYEAHLSSKPASSSVLSSTTSFFSASAAAPSPNRPQASAAAASMPRNSGEGGMFGFAASLQALAGGLRGAGSETGAQDAATTSASQGANSLGFAGYSAAETLQMIAHSSLDAVEDRQWTSNTLYLKAVDRINEWTVSAFLVPGNIKMLILHEHRHDDGIRNFFLDVWELLVKTLLNPLHDPQAPIRSVAFDARVRASARKHL</sequence>
<dbReference type="STRING" id="58919.A0A316Z444"/>
<reference evidence="1 2" key="1">
    <citation type="journal article" date="2018" name="Mol. Biol. Evol.">
        <title>Broad Genomic Sampling Reveals a Smut Pathogenic Ancestry of the Fungal Clade Ustilaginomycotina.</title>
        <authorList>
            <person name="Kijpornyongpan T."/>
            <person name="Mondo S.J."/>
            <person name="Barry K."/>
            <person name="Sandor L."/>
            <person name="Lee J."/>
            <person name="Lipzen A."/>
            <person name="Pangilinan J."/>
            <person name="LaButti K."/>
            <person name="Hainaut M."/>
            <person name="Henrissat B."/>
            <person name="Grigoriev I.V."/>
            <person name="Spatafora J.W."/>
            <person name="Aime M.C."/>
        </authorList>
    </citation>
    <scope>NUCLEOTIDE SEQUENCE [LARGE SCALE GENOMIC DNA]</scope>
    <source>
        <strain evidence="1 2">MCA 4186</strain>
    </source>
</reference>
<proteinExistence type="predicted"/>
<dbReference type="Pfam" id="PF04628">
    <property type="entry name" value="Sedlin_N"/>
    <property type="match status" value="1"/>
</dbReference>
<dbReference type="InterPro" id="IPR006722">
    <property type="entry name" value="Sedlin"/>
</dbReference>
<dbReference type="SUPFAM" id="SSF64356">
    <property type="entry name" value="SNARE-like"/>
    <property type="match status" value="1"/>
</dbReference>
<dbReference type="CDD" id="cd14825">
    <property type="entry name" value="TRAPPC2_sedlin"/>
    <property type="match status" value="1"/>
</dbReference>
<accession>A0A316Z444</accession>
<evidence type="ECO:0000313" key="2">
    <source>
        <dbReference type="Proteomes" id="UP000245946"/>
    </source>
</evidence>
<evidence type="ECO:0000313" key="1">
    <source>
        <dbReference type="EMBL" id="PWN95728.1"/>
    </source>
</evidence>
<protein>
    <submittedName>
        <fullName evidence="1">Sedlin</fullName>
    </submittedName>
</protein>
<dbReference type="AlphaFoldDB" id="A0A316Z444"/>
<dbReference type="RefSeq" id="XP_025596007.1">
    <property type="nucleotide sequence ID" value="XM_025743289.1"/>
</dbReference>
<gene>
    <name evidence="1" type="ORF">FA09DRAFT_332039</name>
</gene>
<dbReference type="Proteomes" id="UP000245946">
    <property type="component" value="Unassembled WGS sequence"/>
</dbReference>
<dbReference type="GO" id="GO:0006888">
    <property type="term" value="P:endoplasmic reticulum to Golgi vesicle-mediated transport"/>
    <property type="evidence" value="ECO:0007669"/>
    <property type="project" value="InterPro"/>
</dbReference>
<dbReference type="EMBL" id="KZ819303">
    <property type="protein sequence ID" value="PWN95728.1"/>
    <property type="molecule type" value="Genomic_DNA"/>
</dbReference>
<dbReference type="OrthoDB" id="10252102at2759"/>
<dbReference type="Gene3D" id="3.30.450.70">
    <property type="match status" value="1"/>
</dbReference>
<dbReference type="GO" id="GO:0005737">
    <property type="term" value="C:cytoplasm"/>
    <property type="evidence" value="ECO:0007669"/>
    <property type="project" value="GOC"/>
</dbReference>
<name>A0A316Z444_9BASI</name>
<dbReference type="GeneID" id="37270833"/>
<dbReference type="PANTHER" id="PTHR12403">
    <property type="entry name" value="TRAFFICKING PROTEIN PARTICLE COMPLEX SUBUNIT 2"/>
    <property type="match status" value="1"/>
</dbReference>
<dbReference type="InterPro" id="IPR011012">
    <property type="entry name" value="Longin-like_dom_sf"/>
</dbReference>
<organism evidence="1 2">
    <name type="scientific">Tilletiopsis washingtonensis</name>
    <dbReference type="NCBI Taxonomy" id="58919"/>
    <lineage>
        <taxon>Eukaryota</taxon>
        <taxon>Fungi</taxon>
        <taxon>Dikarya</taxon>
        <taxon>Basidiomycota</taxon>
        <taxon>Ustilaginomycotina</taxon>
        <taxon>Exobasidiomycetes</taxon>
        <taxon>Entylomatales</taxon>
        <taxon>Entylomatales incertae sedis</taxon>
        <taxon>Tilletiopsis</taxon>
    </lineage>
</organism>
<keyword evidence="2" id="KW-1185">Reference proteome</keyword>